<dbReference type="InterPro" id="IPR016040">
    <property type="entry name" value="NAD(P)-bd_dom"/>
</dbReference>
<dbReference type="Gene3D" id="3.40.50.720">
    <property type="entry name" value="NAD(P)-binding Rossmann-like Domain"/>
    <property type="match status" value="1"/>
</dbReference>
<dbReference type="Proteomes" id="UP000014009">
    <property type="component" value="Unassembled WGS sequence"/>
</dbReference>
<dbReference type="EMBL" id="AHEF01000068">
    <property type="protein sequence ID" value="EOP87033.1"/>
    <property type="molecule type" value="Genomic_DNA"/>
</dbReference>
<name>A0A9W5QT00_BACCE</name>
<organism evidence="2 3">
    <name type="scientific">Bacillus cereus HuB4-4</name>
    <dbReference type="NCBI Taxonomy" id="1053211"/>
    <lineage>
        <taxon>Bacteria</taxon>
        <taxon>Bacillati</taxon>
        <taxon>Bacillota</taxon>
        <taxon>Bacilli</taxon>
        <taxon>Bacillales</taxon>
        <taxon>Bacillaceae</taxon>
        <taxon>Bacillus</taxon>
        <taxon>Bacillus cereus group</taxon>
    </lineage>
</organism>
<evidence type="ECO:0000259" key="1">
    <source>
        <dbReference type="Pfam" id="PF16363"/>
    </source>
</evidence>
<evidence type="ECO:0000313" key="2">
    <source>
        <dbReference type="EMBL" id="EOP87033.1"/>
    </source>
</evidence>
<dbReference type="Gene3D" id="3.90.25.10">
    <property type="entry name" value="UDP-galactose 4-epimerase, domain 1"/>
    <property type="match status" value="1"/>
</dbReference>
<dbReference type="RefSeq" id="WP_016098783.1">
    <property type="nucleotide sequence ID" value="NZ_KB976537.1"/>
</dbReference>
<dbReference type="InterPro" id="IPR013445">
    <property type="entry name" value="CDP_4_6_deHydtase"/>
</dbReference>
<dbReference type="PANTHER" id="PTHR43000">
    <property type="entry name" value="DTDP-D-GLUCOSE 4,6-DEHYDRATASE-RELATED"/>
    <property type="match status" value="1"/>
</dbReference>
<sequence>MLNQNFNNAFYGKTILITGHTGFKGSWLSLWLNELGATVIGYSLDPKNKNDNFNITNLQNNIIDIRGDIRDFNKLNKVFTDYKPEIVFHLAAQPLVKYSYEYPRETYEVNVVGTMNVLEAIRLHESAKIGIMVTSDKCYENKEWPWGYREIDPMGGHDIYSSSKGCCELLISSYRNSYFSEENFSHHKKIIASVRAGNVIGGGDWSIDRIIPDCIRALESNKKIIIRNPTAIRPWQHVLEPLSGYLLLTEKIINNGILYSGAWNFGPSLSSNIVPVEKLVTSLLDIWGCGDWTAENIGAINFHEANLLNLDISKAKFNLDWQPKWSLQQTLENTIEWYKHYNSYTSSEMINLCISQIKQYCML</sequence>
<accession>A0A9W5QT00</accession>
<dbReference type="NCBIfam" id="TIGR02622">
    <property type="entry name" value="CDP_4_6_dhtase"/>
    <property type="match status" value="1"/>
</dbReference>
<gene>
    <name evidence="2" type="ORF">IGM_03925</name>
</gene>
<feature type="domain" description="NAD(P)-binding" evidence="1">
    <location>
        <begin position="16"/>
        <end position="333"/>
    </location>
</feature>
<proteinExistence type="predicted"/>
<evidence type="ECO:0000313" key="3">
    <source>
        <dbReference type="Proteomes" id="UP000014009"/>
    </source>
</evidence>
<dbReference type="InterPro" id="IPR036291">
    <property type="entry name" value="NAD(P)-bd_dom_sf"/>
</dbReference>
<dbReference type="AlphaFoldDB" id="A0A9W5QT00"/>
<reference evidence="2 3" key="1">
    <citation type="submission" date="2012-12" db="EMBL/GenBank/DDBJ databases">
        <title>The Genome Sequence of Bacillus cereus HuB4-4.</title>
        <authorList>
            <consortium name="The Broad Institute Genome Sequencing Platform"/>
            <consortium name="The Broad Institute Genome Sequencing Center for Infectious Disease"/>
            <person name="Feldgarden M."/>
            <person name="Van der Auwera G.A."/>
            <person name="Mahillon J."/>
            <person name="Duprez V."/>
            <person name="Timmery S."/>
            <person name="Mattelet C."/>
            <person name="Dierick K."/>
            <person name="Sun M."/>
            <person name="Yu Z."/>
            <person name="Zhu L."/>
            <person name="Hu X."/>
            <person name="Shank E.B."/>
            <person name="Swiecicka I."/>
            <person name="Hansen B.M."/>
            <person name="Andrup L."/>
            <person name="Walker B."/>
            <person name="Young S.K."/>
            <person name="Zeng Q."/>
            <person name="Gargeya S."/>
            <person name="Fitzgerald M."/>
            <person name="Haas B."/>
            <person name="Abouelleil A."/>
            <person name="Alvarado L."/>
            <person name="Arachchi H.M."/>
            <person name="Berlin A.M."/>
            <person name="Chapman S.B."/>
            <person name="Dewar J."/>
            <person name="Goldberg J."/>
            <person name="Griggs A."/>
            <person name="Gujja S."/>
            <person name="Hansen M."/>
            <person name="Howarth C."/>
            <person name="Imamovic A."/>
            <person name="Larimer J."/>
            <person name="McCowan C."/>
            <person name="Murphy C."/>
            <person name="Neiman D."/>
            <person name="Pearson M."/>
            <person name="Priest M."/>
            <person name="Roberts A."/>
            <person name="Saif S."/>
            <person name="Shea T."/>
            <person name="Sisk P."/>
            <person name="Sykes S."/>
            <person name="Wortman J."/>
            <person name="Nusbaum C."/>
            <person name="Birren B."/>
        </authorList>
    </citation>
    <scope>NUCLEOTIDE SEQUENCE [LARGE SCALE GENOMIC DNA]</scope>
    <source>
        <strain evidence="2 3">HuB4-4</strain>
    </source>
</reference>
<dbReference type="CDD" id="cd05252">
    <property type="entry name" value="CDP_GD_SDR_e"/>
    <property type="match status" value="1"/>
</dbReference>
<comment type="caution">
    <text evidence="2">The sequence shown here is derived from an EMBL/GenBank/DDBJ whole genome shotgun (WGS) entry which is preliminary data.</text>
</comment>
<dbReference type="SUPFAM" id="SSF51735">
    <property type="entry name" value="NAD(P)-binding Rossmann-fold domains"/>
    <property type="match status" value="1"/>
</dbReference>
<protein>
    <submittedName>
        <fullName evidence="2">CDP-glucose 4,6-dehydratase</fullName>
    </submittedName>
</protein>
<dbReference type="Pfam" id="PF16363">
    <property type="entry name" value="GDP_Man_Dehyd"/>
    <property type="match status" value="1"/>
</dbReference>